<comment type="caution">
    <text evidence="8">The sequence shown here is derived from an EMBL/GenBank/DDBJ whole genome shotgun (WGS) entry which is preliminary data.</text>
</comment>
<dbReference type="Pfam" id="PF01553">
    <property type="entry name" value="Acyltransferase"/>
    <property type="match status" value="1"/>
</dbReference>
<protein>
    <submittedName>
        <fullName evidence="8">MMPL family transporter</fullName>
    </submittedName>
</protein>
<dbReference type="RefSeq" id="WP_155035436.1">
    <property type="nucleotide sequence ID" value="NZ_JBHTIG010000012.1"/>
</dbReference>
<feature type="transmembrane region" description="Helical" evidence="6">
    <location>
        <begin position="747"/>
        <end position="769"/>
    </location>
</feature>
<feature type="domain" description="Phospholipid/glycerol acyltransferase" evidence="7">
    <location>
        <begin position="894"/>
        <end position="1003"/>
    </location>
</feature>
<keyword evidence="4 6" id="KW-1133">Transmembrane helix</keyword>
<sequence length="1221" mass="139789">MSSIFYHIYQWGEKNKVMFLILSIFFVVLMAFGAVNIKFEEDITRILPKNEKATITSKVLGQLRFSDKVSVIIEKQKGGTTEDMVLVANQFLDSLAVKKEYVKSVQGKINDENINETIEFVYAHLPLFLEKADYDKIERKLANDSLQRVVEDNYRTLISPTGMVAKQFIQRDPLGIGFIALEKLQELNTGGDFHLVDGFIMNKEEDKLLLFIDPVYSGTETEHNTVFINYLEEVKKGLNKAYFDKTSVDYFGASFVAVANAKQIKSDIQSTVVISVAVLIVLFIAFYRKLAVPVILFIPTVFAASVALFVLYFIRDSISAISLSVGAILVGITIDYALHIMTHYKYSGDLKEVYKEITKPILMSCSTTAIAFLCLIFVHSEALKDLGIFASITVMAAGIFSLLFIPHLYKPTEEDNSKQSNTILEKVAKYPFDKSKWLLGLCLAMIFISFFTFGKTTFNKDLSSMNYFPEELREAEEKLNNTLDSSSKSLYITCYGEDVDQVIENNAVLSKYLNKVESEGNIQQYSSLGNIVLSRHQQEQKIEYWNTFWATKNRSNIKHILIEEGKKYGFMEHTYALFYDMLEVNYSPITFQDYVQLNPQVIEEFIVEKEGFYTINTLVKVSEDNKDIFIQGLKEFKDYIVIDRKEINETFLSNLVSDFTLLVNYSLLAVMAILWFFFKRIELAIVSILPIIITGFITAGMMGLFQIEFTIFSSIVCTLIFGQGVDFTIFMTSALQKEYTTGKRVSAMYRSSILLAVLTTLLAVGTLIFAKHPALRSISIVSLLGLSVSVLVAFVLYPRLYRFCFMNRQKKGVSPITLRLLLFSIVSFTYFGVFGVLYSCIARILMIILPLPKVVKLRWFGKGMSLYQTSVLYLNPFVKKATINKHKEDFKKPAVIIANHTSFLDSLTIGMVNSNIVYLVNDWVYKSPVFGKAVQMAGFYPVSNGVDNSVVHLEERVKQGFSLMIFPEGTRSMTNDIQRFHKGAFFLAETLKLDILPMYIHGNAEVNGKRDYVIYGGHIITTVGERITYDDQSFGSNYTERTKKISKFYKEQFKNIRKNLEDKDYFKQKLFLSYLYKEGNISKEVKEDFNTYAEDYYELNNYLGDKERVLHFADDYGQINFLLTLQEAKRKVYSYIPDEYKRSVAQMNYITKCRIVEYIENVADMDSKVTSLVISTMSKQVINEQINKVVVLNRKAIGFVPDNCFELSVQNKYISVYLRKE</sequence>
<keyword evidence="9" id="KW-1185">Reference proteome</keyword>
<feature type="transmembrane region" description="Helical" evidence="6">
    <location>
        <begin position="268"/>
        <end position="287"/>
    </location>
</feature>
<feature type="transmembrane region" description="Helical" evidence="6">
    <location>
        <begin position="818"/>
        <end position="838"/>
    </location>
</feature>
<keyword evidence="2" id="KW-1003">Cell membrane</keyword>
<dbReference type="CDD" id="cd07989">
    <property type="entry name" value="LPLAT_AGPAT-like"/>
    <property type="match status" value="1"/>
</dbReference>
<feature type="transmembrane region" description="Helical" evidence="6">
    <location>
        <begin position="659"/>
        <end position="678"/>
    </location>
</feature>
<reference evidence="8 9" key="1">
    <citation type="journal article" date="2006" name="Int. J. Syst. Evol. Microbiol.">
        <title>Myroides pelagicus sp. nov., isolated from seawater in Thailand.</title>
        <authorList>
            <person name="Yoon J."/>
            <person name="Maneerat S."/>
            <person name="Kawai F."/>
            <person name="Yokota A."/>
        </authorList>
    </citation>
    <scope>NUCLEOTIDE SEQUENCE [LARGE SCALE GENOMIC DNA]</scope>
    <source>
        <strain evidence="8 9">SM1T</strain>
    </source>
</reference>
<accession>A0A7K1GLN3</accession>
<dbReference type="InterPro" id="IPR002123">
    <property type="entry name" value="Plipid/glycerol_acylTrfase"/>
</dbReference>
<feature type="transmembrane region" description="Helical" evidence="6">
    <location>
        <begin position="775"/>
        <end position="797"/>
    </location>
</feature>
<organism evidence="8 9">
    <name type="scientific">Myroides pelagicus</name>
    <dbReference type="NCBI Taxonomy" id="270914"/>
    <lineage>
        <taxon>Bacteria</taxon>
        <taxon>Pseudomonadati</taxon>
        <taxon>Bacteroidota</taxon>
        <taxon>Flavobacteriia</taxon>
        <taxon>Flavobacteriales</taxon>
        <taxon>Flavobacteriaceae</taxon>
        <taxon>Myroides</taxon>
    </lineage>
</organism>
<dbReference type="InterPro" id="IPR004869">
    <property type="entry name" value="MMPL_dom"/>
</dbReference>
<keyword evidence="3 6" id="KW-0812">Transmembrane</keyword>
<evidence type="ECO:0000259" key="7">
    <source>
        <dbReference type="SMART" id="SM00563"/>
    </source>
</evidence>
<dbReference type="GO" id="GO:0016746">
    <property type="term" value="F:acyltransferase activity"/>
    <property type="evidence" value="ECO:0007669"/>
    <property type="project" value="InterPro"/>
</dbReference>
<dbReference type="Pfam" id="PF03176">
    <property type="entry name" value="MMPL"/>
    <property type="match status" value="1"/>
</dbReference>
<dbReference type="OrthoDB" id="9803035at2"/>
<dbReference type="InterPro" id="IPR050545">
    <property type="entry name" value="Mycobact_MmpL"/>
</dbReference>
<dbReference type="EMBL" id="WMJY01000009">
    <property type="protein sequence ID" value="MTH29439.1"/>
    <property type="molecule type" value="Genomic_DNA"/>
</dbReference>
<evidence type="ECO:0000256" key="4">
    <source>
        <dbReference type="ARBA" id="ARBA00022989"/>
    </source>
</evidence>
<gene>
    <name evidence="8" type="ORF">GJV77_05820</name>
</gene>
<dbReference type="SUPFAM" id="SSF69593">
    <property type="entry name" value="Glycerol-3-phosphate (1)-acyltransferase"/>
    <property type="match status" value="1"/>
</dbReference>
<dbReference type="GO" id="GO:0005886">
    <property type="term" value="C:plasma membrane"/>
    <property type="evidence" value="ECO:0007669"/>
    <property type="project" value="UniProtKB-SubCell"/>
</dbReference>
<evidence type="ECO:0000256" key="1">
    <source>
        <dbReference type="ARBA" id="ARBA00004651"/>
    </source>
</evidence>
<evidence type="ECO:0000313" key="9">
    <source>
        <dbReference type="Proteomes" id="UP000488936"/>
    </source>
</evidence>
<proteinExistence type="predicted"/>
<comment type="subcellular location">
    <subcellularLocation>
        <location evidence="1">Cell membrane</location>
        <topology evidence="1">Multi-pass membrane protein</topology>
    </subcellularLocation>
</comment>
<dbReference type="PANTHER" id="PTHR33406:SF13">
    <property type="entry name" value="MEMBRANE PROTEIN YDFJ"/>
    <property type="match status" value="1"/>
</dbReference>
<feature type="transmembrane region" description="Helical" evidence="6">
    <location>
        <begin position="685"/>
        <end position="705"/>
    </location>
</feature>
<feature type="transmembrane region" description="Helical" evidence="6">
    <location>
        <begin position="386"/>
        <end position="409"/>
    </location>
</feature>
<name>A0A7K1GLN3_9FLAO</name>
<evidence type="ECO:0000313" key="8">
    <source>
        <dbReference type="EMBL" id="MTH29439.1"/>
    </source>
</evidence>
<evidence type="ECO:0000256" key="3">
    <source>
        <dbReference type="ARBA" id="ARBA00022692"/>
    </source>
</evidence>
<dbReference type="SMART" id="SM00563">
    <property type="entry name" value="PlsC"/>
    <property type="match status" value="1"/>
</dbReference>
<feature type="transmembrane region" description="Helical" evidence="6">
    <location>
        <begin position="320"/>
        <end position="340"/>
    </location>
</feature>
<dbReference type="SUPFAM" id="SSF82866">
    <property type="entry name" value="Multidrug efflux transporter AcrB transmembrane domain"/>
    <property type="match status" value="2"/>
</dbReference>
<dbReference type="PANTHER" id="PTHR33406">
    <property type="entry name" value="MEMBRANE PROTEIN MJ1562-RELATED"/>
    <property type="match status" value="1"/>
</dbReference>
<dbReference type="Gene3D" id="1.20.1640.10">
    <property type="entry name" value="Multidrug efflux transporter AcrB transmembrane domain"/>
    <property type="match status" value="2"/>
</dbReference>
<dbReference type="Proteomes" id="UP000488936">
    <property type="component" value="Unassembled WGS sequence"/>
</dbReference>
<evidence type="ECO:0000256" key="5">
    <source>
        <dbReference type="ARBA" id="ARBA00023136"/>
    </source>
</evidence>
<dbReference type="AlphaFoldDB" id="A0A7K1GLN3"/>
<keyword evidence="5 6" id="KW-0472">Membrane</keyword>
<feature type="transmembrane region" description="Helical" evidence="6">
    <location>
        <begin position="711"/>
        <end position="735"/>
    </location>
</feature>
<feature type="transmembrane region" description="Helical" evidence="6">
    <location>
        <begin position="294"/>
        <end position="314"/>
    </location>
</feature>
<feature type="transmembrane region" description="Helical" evidence="6">
    <location>
        <begin position="437"/>
        <end position="454"/>
    </location>
</feature>
<feature type="transmembrane region" description="Helical" evidence="6">
    <location>
        <begin position="361"/>
        <end position="380"/>
    </location>
</feature>
<evidence type="ECO:0000256" key="2">
    <source>
        <dbReference type="ARBA" id="ARBA00022475"/>
    </source>
</evidence>
<evidence type="ECO:0000256" key="6">
    <source>
        <dbReference type="SAM" id="Phobius"/>
    </source>
</evidence>